<name>A0A499S480_STAAU</name>
<keyword evidence="2" id="KW-0548">Nucleotidyltransferase</keyword>
<protein>
    <submittedName>
        <fullName evidence="2">Streptomycin adenylyltransferase</fullName>
    </submittedName>
</protein>
<organism evidence="2">
    <name type="scientific">Staphylococcus aureus</name>
    <dbReference type="NCBI Taxonomy" id="1280"/>
    <lineage>
        <taxon>Bacteria</taxon>
        <taxon>Bacillati</taxon>
        <taxon>Bacillota</taxon>
        <taxon>Bacilli</taxon>
        <taxon>Bacillales</taxon>
        <taxon>Staphylococcaceae</taxon>
        <taxon>Staphylococcus</taxon>
    </lineage>
</organism>
<gene>
    <name evidence="1" type="ORF">BJL71_g00020</name>
    <name evidence="2" type="ORF">D0Y82_g00020</name>
</gene>
<keyword evidence="2" id="KW-0808">Transferase</keyword>
<dbReference type="GO" id="GO:0016779">
    <property type="term" value="F:nucleotidyltransferase activity"/>
    <property type="evidence" value="ECO:0007669"/>
    <property type="project" value="UniProtKB-KW"/>
</dbReference>
<proteinExistence type="predicted"/>
<dbReference type="Gene3D" id="1.20.120.330">
    <property type="entry name" value="Nucleotidyltransferases domain 2"/>
    <property type="match status" value="1"/>
</dbReference>
<evidence type="ECO:0000313" key="2">
    <source>
        <dbReference type="EMBL" id="AYK28244.1"/>
    </source>
</evidence>
<dbReference type="EMBL" id="MH785228">
    <property type="protein sequence ID" value="AYK27777.1"/>
    <property type="molecule type" value="Genomic_DNA"/>
</dbReference>
<dbReference type="NCBIfam" id="NF000062">
    <property type="entry name" value="ANT_6_str"/>
    <property type="match status" value="1"/>
</dbReference>
<dbReference type="EMBL" id="MH785256">
    <property type="protein sequence ID" value="AYK28244.1"/>
    <property type="molecule type" value="Genomic_DNA"/>
</dbReference>
<dbReference type="Gene3D" id="3.30.460.10">
    <property type="entry name" value="Beta Polymerase, domain 2"/>
    <property type="match status" value="1"/>
</dbReference>
<dbReference type="SUPFAM" id="SSF81631">
    <property type="entry name" value="PAP/OAS1 substrate-binding domain"/>
    <property type="match status" value="1"/>
</dbReference>
<sequence length="305" mass="36534">MKNNCKSRLNFGSVNLDFGSEKTMRTEKEILNLVSEFAYQRSNVKIIALEGSRTNENIKKDKFQDYDFAFFVSDIEYFTHEESWLSLFGELLFIQKPEDMELFPPDLDYGYSYIMYFKDGIKMDITLINLKDLNRYFSDSDGLVKILVDKDNLVTQEIVPDDSNYWLKKPTEREFYDCCNEFWSVSTYVAKGVFRREILFALDHFNNILRPELLRMISWYIGFNRGFDFSLGKNYKFINKYLTDKEFNMLLATFEMNGYRKTYQSFKLCCELFKYYSNKVSCLGNYNYPNYEKNIENFIRNNYEN</sequence>
<reference evidence="2" key="1">
    <citation type="journal article" date="2019" name="Front. Microbiol.">
        <title>Prevalence of Antibiotic and Heavy Metal Resistance Determinants and Virulence-Related Genetic Elements in Plasmids of Staphylococcus aureus.</title>
        <authorList>
            <person name="Bukowski M."/>
            <person name="Piwowarczyk R."/>
            <person name="Madry A."/>
            <person name="Zagorski-Przybylo R."/>
            <person name="Hydzik M."/>
            <person name="Wladyka B."/>
        </authorList>
    </citation>
    <scope>NUCLEOTIDE SEQUENCE</scope>
    <source>
        <strain evidence="1">Ch24</strain>
        <strain evidence="2">Tu2</strain>
        <plasmid evidence="2">pRIVM4390</plasmid>
    </source>
</reference>
<dbReference type="InterPro" id="IPR007530">
    <property type="entry name" value="Aminoglycoside_adenylylTfrase"/>
</dbReference>
<accession>A0A499S480</accession>
<dbReference type="NCBIfam" id="NF033084">
    <property type="entry name" value="ANT_6"/>
    <property type="match status" value="1"/>
</dbReference>
<geneLocation type="plasmid" evidence="2">
    <name>pRIVM4390</name>
</geneLocation>
<dbReference type="InterPro" id="IPR043519">
    <property type="entry name" value="NT_sf"/>
</dbReference>
<evidence type="ECO:0000313" key="1">
    <source>
        <dbReference type="EMBL" id="AYK27777.1"/>
    </source>
</evidence>
<dbReference type="AlphaFoldDB" id="A0A499S480"/>
<keyword evidence="2" id="KW-0614">Plasmid</keyword>
<dbReference type="Pfam" id="PF04439">
    <property type="entry name" value="Adenyl_transf"/>
    <property type="match status" value="1"/>
</dbReference>
<dbReference type="SUPFAM" id="SSF81301">
    <property type="entry name" value="Nucleotidyltransferase"/>
    <property type="match status" value="1"/>
</dbReference>
<dbReference type="PIRSF" id="PIRSF000812">
    <property type="entry name" value="AAD"/>
    <property type="match status" value="1"/>
</dbReference>